<dbReference type="EMBL" id="DSXI01000603">
    <property type="protein sequence ID" value="HGS06073.1"/>
    <property type="molecule type" value="Genomic_DNA"/>
</dbReference>
<evidence type="ECO:0000313" key="2">
    <source>
        <dbReference type="EMBL" id="HGS06073.1"/>
    </source>
</evidence>
<gene>
    <name evidence="2" type="ORF">ENT08_10155</name>
</gene>
<protein>
    <submittedName>
        <fullName evidence="2">Uncharacterized protein</fullName>
    </submittedName>
</protein>
<accession>A0A7V4LDW7</accession>
<feature type="compositionally biased region" description="Low complexity" evidence="1">
    <location>
        <begin position="30"/>
        <end position="46"/>
    </location>
</feature>
<reference evidence="2" key="1">
    <citation type="journal article" date="2020" name="mSystems">
        <title>Genome- and Community-Level Interaction Insights into Carbon Utilization and Element Cycling Functions of Hydrothermarchaeota in Hydrothermal Sediment.</title>
        <authorList>
            <person name="Zhou Z."/>
            <person name="Liu Y."/>
            <person name="Xu W."/>
            <person name="Pan J."/>
            <person name="Luo Z.H."/>
            <person name="Li M."/>
        </authorList>
    </citation>
    <scope>NUCLEOTIDE SEQUENCE [LARGE SCALE GENOMIC DNA]</scope>
    <source>
        <strain evidence="2">SpSt-548</strain>
    </source>
</reference>
<organism evidence="2">
    <name type="scientific">Desulfobacca acetoxidans</name>
    <dbReference type="NCBI Taxonomy" id="60893"/>
    <lineage>
        <taxon>Bacteria</taxon>
        <taxon>Pseudomonadati</taxon>
        <taxon>Thermodesulfobacteriota</taxon>
        <taxon>Desulfobaccia</taxon>
        <taxon>Desulfobaccales</taxon>
        <taxon>Desulfobaccaceae</taxon>
        <taxon>Desulfobacca</taxon>
    </lineage>
</organism>
<comment type="caution">
    <text evidence="2">The sequence shown here is derived from an EMBL/GenBank/DDBJ whole genome shotgun (WGS) entry which is preliminary data.</text>
</comment>
<evidence type="ECO:0000256" key="1">
    <source>
        <dbReference type="SAM" id="MobiDB-lite"/>
    </source>
</evidence>
<dbReference type="AlphaFoldDB" id="A0A7V4LDW7"/>
<sequence length="127" mass="13772">MAKKKQLNGKKTKLDKLPLTQALSKHLEEQPPVEVGEEAAAAGAGVEPRQLPLSWERLEEGAAGLLTAAYVLLVKDLLSLQEEIPWAGEELLTPEEIIPAVAPPAPRVKQALRLAREELSALSRLLS</sequence>
<name>A0A7V4LDW7_9BACT</name>
<feature type="region of interest" description="Disordered" evidence="1">
    <location>
        <begin position="1"/>
        <end position="46"/>
    </location>
</feature>
<feature type="compositionally biased region" description="Basic residues" evidence="1">
    <location>
        <begin position="1"/>
        <end position="13"/>
    </location>
</feature>
<proteinExistence type="predicted"/>